<reference evidence="2" key="1">
    <citation type="submission" date="2021-02" db="EMBL/GenBank/DDBJ databases">
        <authorList>
            <person name="Nowell W R."/>
        </authorList>
    </citation>
    <scope>NUCLEOTIDE SEQUENCE</scope>
</reference>
<dbReference type="Proteomes" id="UP000663866">
    <property type="component" value="Unassembled WGS sequence"/>
</dbReference>
<dbReference type="EMBL" id="CAJOBG010048976">
    <property type="protein sequence ID" value="CAF4470441.1"/>
    <property type="molecule type" value="Genomic_DNA"/>
</dbReference>
<dbReference type="PANTHER" id="PTHR13167">
    <property type="entry name" value="PIEZO-TYPE MECHANOSENSITIVE ION CHANNEL COMPONENT"/>
    <property type="match status" value="1"/>
</dbReference>
<sequence length="270" mass="30728">DGFCLICLLLQKRIFGSYHWKHIVGELRLQAKLASQGAVLFNNISHKRMREEGEREEQTVNKITRSLERIKEQLRLNQLESKTAAAPADVSEHFQAIRSGDYYMFDYESDEEEDEDEGKQDEAAVAQEQIIQIIAARDKHAATAALQKPPNTPLSESRSQEFLPIEGFERTTLPATTTTAIMEPTTMPQLTAPVEPKENSTKSGKSGFFKIRLIGQIVLDYFTNFFDRNSRDYREVSKRLGEMKARDKIAQQDQRRRSQAVNAAVSVIGF</sequence>
<accession>A0A820TSC1</accession>
<evidence type="ECO:0000313" key="2">
    <source>
        <dbReference type="EMBL" id="CAF4470441.1"/>
    </source>
</evidence>
<keyword evidence="3" id="KW-1185">Reference proteome</keyword>
<dbReference type="GO" id="GO:0005261">
    <property type="term" value="F:monoatomic cation channel activity"/>
    <property type="evidence" value="ECO:0007669"/>
    <property type="project" value="TreeGrafter"/>
</dbReference>
<dbReference type="GO" id="GO:0005886">
    <property type="term" value="C:plasma membrane"/>
    <property type="evidence" value="ECO:0007669"/>
    <property type="project" value="TreeGrafter"/>
</dbReference>
<evidence type="ECO:0000259" key="1">
    <source>
        <dbReference type="Pfam" id="PF15917"/>
    </source>
</evidence>
<evidence type="ECO:0000313" key="3">
    <source>
        <dbReference type="Proteomes" id="UP000663866"/>
    </source>
</evidence>
<dbReference type="Pfam" id="PF15917">
    <property type="entry name" value="Piezo_TM25-28"/>
    <property type="match status" value="1"/>
</dbReference>
<dbReference type="AlphaFoldDB" id="A0A820TSC1"/>
<protein>
    <recommendedName>
        <fullName evidence="1">Piezo TM25-28 domain-containing protein</fullName>
    </recommendedName>
</protein>
<name>A0A820TSC1_9BILA</name>
<dbReference type="InterPro" id="IPR027272">
    <property type="entry name" value="Piezo"/>
</dbReference>
<proteinExistence type="predicted"/>
<dbReference type="InterPro" id="IPR031805">
    <property type="entry name" value="Piezo_TM25-28"/>
</dbReference>
<dbReference type="GO" id="GO:0050982">
    <property type="term" value="P:detection of mechanical stimulus"/>
    <property type="evidence" value="ECO:0007669"/>
    <property type="project" value="TreeGrafter"/>
</dbReference>
<feature type="domain" description="Piezo TM25-28" evidence="1">
    <location>
        <begin position="1"/>
        <end position="83"/>
    </location>
</feature>
<feature type="non-terminal residue" evidence="2">
    <location>
        <position position="1"/>
    </location>
</feature>
<gene>
    <name evidence="2" type="ORF">OVN521_LOCUS38992</name>
</gene>
<dbReference type="GO" id="GO:0042391">
    <property type="term" value="P:regulation of membrane potential"/>
    <property type="evidence" value="ECO:0007669"/>
    <property type="project" value="TreeGrafter"/>
</dbReference>
<comment type="caution">
    <text evidence="2">The sequence shown here is derived from an EMBL/GenBank/DDBJ whole genome shotgun (WGS) entry which is preliminary data.</text>
</comment>
<dbReference type="PANTHER" id="PTHR13167:SF25">
    <property type="entry name" value="PIEZO-TYPE MECHANOSENSITIVE ION CHANNEL COMPONENT"/>
    <property type="match status" value="1"/>
</dbReference>
<dbReference type="GO" id="GO:0008381">
    <property type="term" value="F:mechanosensitive monoatomic ion channel activity"/>
    <property type="evidence" value="ECO:0007669"/>
    <property type="project" value="InterPro"/>
</dbReference>
<organism evidence="2 3">
    <name type="scientific">Rotaria magnacalcarata</name>
    <dbReference type="NCBI Taxonomy" id="392030"/>
    <lineage>
        <taxon>Eukaryota</taxon>
        <taxon>Metazoa</taxon>
        <taxon>Spiralia</taxon>
        <taxon>Gnathifera</taxon>
        <taxon>Rotifera</taxon>
        <taxon>Eurotatoria</taxon>
        <taxon>Bdelloidea</taxon>
        <taxon>Philodinida</taxon>
        <taxon>Philodinidae</taxon>
        <taxon>Rotaria</taxon>
    </lineage>
</organism>
<dbReference type="GO" id="GO:0071260">
    <property type="term" value="P:cellular response to mechanical stimulus"/>
    <property type="evidence" value="ECO:0007669"/>
    <property type="project" value="TreeGrafter"/>
</dbReference>